<dbReference type="RefSeq" id="WP_139076428.1">
    <property type="nucleotide sequence ID" value="NZ_VDFU01000008.1"/>
</dbReference>
<keyword evidence="1" id="KW-0812">Transmembrane</keyword>
<accession>A0A5C4N1B9</accession>
<feature type="transmembrane region" description="Helical" evidence="1">
    <location>
        <begin position="70"/>
        <end position="94"/>
    </location>
</feature>
<evidence type="ECO:0000256" key="1">
    <source>
        <dbReference type="SAM" id="Phobius"/>
    </source>
</evidence>
<feature type="transmembrane region" description="Helical" evidence="1">
    <location>
        <begin position="12"/>
        <end position="30"/>
    </location>
</feature>
<proteinExistence type="predicted"/>
<name>A0A5C4N1B9_9RHOB</name>
<keyword evidence="1" id="KW-0472">Membrane</keyword>
<reference evidence="2 3" key="1">
    <citation type="submission" date="2019-06" db="EMBL/GenBank/DDBJ databases">
        <title>YIM 131921 draft genome.</title>
        <authorList>
            <person name="Jiang L."/>
        </authorList>
    </citation>
    <scope>NUCLEOTIDE SEQUENCE [LARGE SCALE GENOMIC DNA]</scope>
    <source>
        <strain evidence="2 3">YIM 131921</strain>
    </source>
</reference>
<dbReference type="AlphaFoldDB" id="A0A5C4N1B9"/>
<keyword evidence="3" id="KW-1185">Reference proteome</keyword>
<sequence>MTTHASDRRRLLPWAIAVVVLLLVAVAMQVTDAVNWAPGDFLAAALIMALGLGVWEIAQRLTPHRGRRALAAAAIWLVVIWIWAELAVGVVTTLGS</sequence>
<evidence type="ECO:0000313" key="3">
    <source>
        <dbReference type="Proteomes" id="UP000305887"/>
    </source>
</evidence>
<dbReference type="EMBL" id="VDFU01000008">
    <property type="protein sequence ID" value="TNC50104.1"/>
    <property type="molecule type" value="Genomic_DNA"/>
</dbReference>
<organism evidence="2 3">
    <name type="scientific">Rubellimicrobium rubrum</name>
    <dbReference type="NCBI Taxonomy" id="2585369"/>
    <lineage>
        <taxon>Bacteria</taxon>
        <taxon>Pseudomonadati</taxon>
        <taxon>Pseudomonadota</taxon>
        <taxon>Alphaproteobacteria</taxon>
        <taxon>Rhodobacterales</taxon>
        <taxon>Roseobacteraceae</taxon>
        <taxon>Rubellimicrobium</taxon>
    </lineage>
</organism>
<keyword evidence="1" id="KW-1133">Transmembrane helix</keyword>
<dbReference type="Proteomes" id="UP000305887">
    <property type="component" value="Unassembled WGS sequence"/>
</dbReference>
<feature type="transmembrane region" description="Helical" evidence="1">
    <location>
        <begin position="36"/>
        <end position="58"/>
    </location>
</feature>
<comment type="caution">
    <text evidence="2">The sequence shown here is derived from an EMBL/GenBank/DDBJ whole genome shotgun (WGS) entry which is preliminary data.</text>
</comment>
<evidence type="ECO:0000313" key="2">
    <source>
        <dbReference type="EMBL" id="TNC50104.1"/>
    </source>
</evidence>
<protein>
    <submittedName>
        <fullName evidence="2">Uncharacterized protein</fullName>
    </submittedName>
</protein>
<gene>
    <name evidence="2" type="ORF">FHG66_09075</name>
</gene>